<feature type="compositionally biased region" description="Basic residues" evidence="1">
    <location>
        <begin position="1"/>
        <end position="18"/>
    </location>
</feature>
<dbReference type="EMBL" id="JARBHB010000003">
    <property type="protein sequence ID" value="KAJ8889619.1"/>
    <property type="molecule type" value="Genomic_DNA"/>
</dbReference>
<organism evidence="2 3">
    <name type="scientific">Dryococelus australis</name>
    <dbReference type="NCBI Taxonomy" id="614101"/>
    <lineage>
        <taxon>Eukaryota</taxon>
        <taxon>Metazoa</taxon>
        <taxon>Ecdysozoa</taxon>
        <taxon>Arthropoda</taxon>
        <taxon>Hexapoda</taxon>
        <taxon>Insecta</taxon>
        <taxon>Pterygota</taxon>
        <taxon>Neoptera</taxon>
        <taxon>Polyneoptera</taxon>
        <taxon>Phasmatodea</taxon>
        <taxon>Verophasmatodea</taxon>
        <taxon>Anareolatae</taxon>
        <taxon>Phasmatidae</taxon>
        <taxon>Eurycanthinae</taxon>
        <taxon>Dryococelus</taxon>
    </lineage>
</organism>
<sequence>MKIRPVKRKRSGAAKHKTASYQHSITCSGKETVVCKQALVALYNIGMKKVDLIQKSIKSGLPAPLPDTSGRHNTRPNKTPKNVADYIIQHISSLPAEESHYSRNCNIHKKYISHLLSVALTHKLCIEKCNAEELKYALTAIYTKSDTRKTCNSGAASEQLLRLRKQTGKSPEIQQVLFL</sequence>
<dbReference type="Proteomes" id="UP001159363">
    <property type="component" value="Chromosome 3"/>
</dbReference>
<evidence type="ECO:0000256" key="1">
    <source>
        <dbReference type="SAM" id="MobiDB-lite"/>
    </source>
</evidence>
<feature type="region of interest" description="Disordered" evidence="1">
    <location>
        <begin position="1"/>
        <end position="20"/>
    </location>
</feature>
<gene>
    <name evidence="2" type="ORF">PR048_009119</name>
</gene>
<evidence type="ECO:0000313" key="2">
    <source>
        <dbReference type="EMBL" id="KAJ8889619.1"/>
    </source>
</evidence>
<proteinExistence type="predicted"/>
<comment type="caution">
    <text evidence="2">The sequence shown here is derived from an EMBL/GenBank/DDBJ whole genome shotgun (WGS) entry which is preliminary data.</text>
</comment>
<accession>A0ABQ9HZ01</accession>
<keyword evidence="3" id="KW-1185">Reference proteome</keyword>
<evidence type="ECO:0000313" key="3">
    <source>
        <dbReference type="Proteomes" id="UP001159363"/>
    </source>
</evidence>
<protein>
    <submittedName>
        <fullName evidence="2">Uncharacterized protein</fullName>
    </submittedName>
</protein>
<reference evidence="2 3" key="1">
    <citation type="submission" date="2023-02" db="EMBL/GenBank/DDBJ databases">
        <title>LHISI_Scaffold_Assembly.</title>
        <authorList>
            <person name="Stuart O.P."/>
            <person name="Cleave R."/>
            <person name="Magrath M.J.L."/>
            <person name="Mikheyev A.S."/>
        </authorList>
    </citation>
    <scope>NUCLEOTIDE SEQUENCE [LARGE SCALE GENOMIC DNA]</scope>
    <source>
        <strain evidence="2">Daus_M_001</strain>
        <tissue evidence="2">Leg muscle</tissue>
    </source>
</reference>
<name>A0ABQ9HZ01_9NEOP</name>